<dbReference type="AlphaFoldDB" id="A0A934SC64"/>
<protein>
    <submittedName>
        <fullName evidence="1">Uncharacterized protein</fullName>
    </submittedName>
</protein>
<sequence>MNSYEGLWLDLHRKMEILEIKPLNGSQLQVDYVRIEYRNFASAQPTRGSIVGELIGGRLLLERDTGTFVMFLSPEKGVLGSYGAGTYLPVAYEGDYTKLLDIRASGKFREMLQGLGIEPE</sequence>
<organism evidence="1 2">
    <name type="scientific">Paracoccus caeni</name>
    <dbReference type="NCBI Taxonomy" id="657651"/>
    <lineage>
        <taxon>Bacteria</taxon>
        <taxon>Pseudomonadati</taxon>
        <taxon>Pseudomonadota</taxon>
        <taxon>Alphaproteobacteria</taxon>
        <taxon>Rhodobacterales</taxon>
        <taxon>Paracoccaceae</taxon>
        <taxon>Paracoccus</taxon>
    </lineage>
</organism>
<evidence type="ECO:0000313" key="1">
    <source>
        <dbReference type="EMBL" id="MBK4216141.1"/>
    </source>
</evidence>
<gene>
    <name evidence="1" type="ORF">JJJ17_09405</name>
</gene>
<comment type="caution">
    <text evidence="1">The sequence shown here is derived from an EMBL/GenBank/DDBJ whole genome shotgun (WGS) entry which is preliminary data.</text>
</comment>
<evidence type="ECO:0000313" key="2">
    <source>
        <dbReference type="Proteomes" id="UP000640485"/>
    </source>
</evidence>
<dbReference type="RefSeq" id="WP_200685716.1">
    <property type="nucleotide sequence ID" value="NZ_JAEPRQ010000002.1"/>
</dbReference>
<dbReference type="Proteomes" id="UP000640485">
    <property type="component" value="Unassembled WGS sequence"/>
</dbReference>
<name>A0A934SC64_9RHOB</name>
<proteinExistence type="predicted"/>
<keyword evidence="2" id="KW-1185">Reference proteome</keyword>
<dbReference type="EMBL" id="JAEPRQ010000002">
    <property type="protein sequence ID" value="MBK4216141.1"/>
    <property type="molecule type" value="Genomic_DNA"/>
</dbReference>
<reference evidence="1" key="1">
    <citation type="submission" date="2021-01" db="EMBL/GenBank/DDBJ databases">
        <title>Paracoccus amoyensis sp. nov., isolated from the surface seawater along the coast of Xiamen Island, China.</title>
        <authorList>
            <person name="Lyu L."/>
        </authorList>
    </citation>
    <scope>NUCLEOTIDE SEQUENCE</scope>
    <source>
        <strain evidence="1">MJ17</strain>
    </source>
</reference>
<accession>A0A934SC64</accession>